<feature type="transmembrane region" description="Helical" evidence="6">
    <location>
        <begin position="181"/>
        <end position="202"/>
    </location>
</feature>
<keyword evidence="8" id="KW-1185">Reference proteome</keyword>
<dbReference type="InterPro" id="IPR000791">
    <property type="entry name" value="Gpr1/Fun34/SatP-like"/>
</dbReference>
<sequence>MDCALVKGRYPVAGIAAHGAAQLHRTGREPAVDNGVSAGTGSTSTLGNLALGLTLLAFGVGNTGVIDNVSAADAAALATWVGGVALFVVGLLEFRAGNGGSGTAFAGLGAFWFTWGTAVGGETSAEAAGLFMLLWALLALTLTAAASGSGVLGQGVYGLLTLALLLGGIAAFAGNEGLAKAGGWVGAVAGLVAWYGATAALAKWPTFTGRAAGRRVTATG</sequence>
<dbReference type="InterPro" id="IPR051633">
    <property type="entry name" value="AceTr"/>
</dbReference>
<comment type="subcellular location">
    <subcellularLocation>
        <location evidence="1">Membrane</location>
        <topology evidence="1">Multi-pass membrane protein</topology>
    </subcellularLocation>
</comment>
<keyword evidence="3 6" id="KW-0812">Transmembrane</keyword>
<evidence type="ECO:0008006" key="9">
    <source>
        <dbReference type="Google" id="ProtNLM"/>
    </source>
</evidence>
<dbReference type="PANTHER" id="PTHR31123:SF1">
    <property type="entry name" value="ACCUMULATION OF DYADS PROTEIN 2-RELATED"/>
    <property type="match status" value="1"/>
</dbReference>
<dbReference type="GO" id="GO:0005886">
    <property type="term" value="C:plasma membrane"/>
    <property type="evidence" value="ECO:0007669"/>
    <property type="project" value="TreeGrafter"/>
</dbReference>
<organism evidence="7 8">
    <name type="scientific">Streptomyces pristinaespiralis (strain ATCC 25486 / DSM 40338 / CBS 914.69 / JCM 4507 / KCC S-0507 / NBRC 13074 / NRRL 2958 / 5647)</name>
    <dbReference type="NCBI Taxonomy" id="457429"/>
    <lineage>
        <taxon>Bacteria</taxon>
        <taxon>Bacillati</taxon>
        <taxon>Actinomycetota</taxon>
        <taxon>Actinomycetes</taxon>
        <taxon>Kitasatosporales</taxon>
        <taxon>Streptomycetaceae</taxon>
        <taxon>Streptomyces</taxon>
    </lineage>
</organism>
<evidence type="ECO:0000313" key="7">
    <source>
        <dbReference type="EMBL" id="EDY64448.1"/>
    </source>
</evidence>
<protein>
    <recommendedName>
        <fullName evidence="9">GPR1/FUN34/yaaH family protein</fullName>
    </recommendedName>
</protein>
<dbReference type="NCBIfam" id="NF038013">
    <property type="entry name" value="AceTr_1"/>
    <property type="match status" value="1"/>
</dbReference>
<proteinExistence type="inferred from homology"/>
<feature type="transmembrane region" description="Helical" evidence="6">
    <location>
        <begin position="127"/>
        <end position="148"/>
    </location>
</feature>
<evidence type="ECO:0000256" key="6">
    <source>
        <dbReference type="SAM" id="Phobius"/>
    </source>
</evidence>
<dbReference type="Pfam" id="PF01184">
    <property type="entry name" value="Gpr1_Fun34_YaaH"/>
    <property type="match status" value="1"/>
</dbReference>
<keyword evidence="5 6" id="KW-0472">Membrane</keyword>
<dbReference type="PANTHER" id="PTHR31123">
    <property type="entry name" value="ACCUMULATION OF DYADS PROTEIN 2-RELATED"/>
    <property type="match status" value="1"/>
</dbReference>
<evidence type="ECO:0000256" key="1">
    <source>
        <dbReference type="ARBA" id="ARBA00004141"/>
    </source>
</evidence>
<evidence type="ECO:0000256" key="5">
    <source>
        <dbReference type="ARBA" id="ARBA00023136"/>
    </source>
</evidence>
<dbReference type="EMBL" id="CM000950">
    <property type="protein sequence ID" value="EDY64448.1"/>
    <property type="molecule type" value="Genomic_DNA"/>
</dbReference>
<name>B5HC87_STRE2</name>
<feature type="transmembrane region" description="Helical" evidence="6">
    <location>
        <begin position="155"/>
        <end position="175"/>
    </location>
</feature>
<dbReference type="Proteomes" id="UP000002805">
    <property type="component" value="Chromosome"/>
</dbReference>
<evidence type="ECO:0000256" key="2">
    <source>
        <dbReference type="ARBA" id="ARBA00005587"/>
    </source>
</evidence>
<reference evidence="8" key="1">
    <citation type="submission" date="2008-02" db="EMBL/GenBank/DDBJ databases">
        <authorList>
            <consortium name="The Broad Institute Genome Sequencing Platform"/>
            <person name="Fischbach M."/>
            <person name="Ward D."/>
            <person name="Young S."/>
            <person name="Jaffe D."/>
            <person name="Gnerre S."/>
            <person name="Berlin A."/>
            <person name="Heiman D."/>
            <person name="Hepburn T."/>
            <person name="Sykes S."/>
            <person name="Alvarado L."/>
            <person name="Kodira C.D."/>
            <person name="Straight P."/>
            <person name="Clardy J."/>
            <person name="Hung D."/>
            <person name="Kolter R."/>
            <person name="Mekalanos J."/>
            <person name="Walker S."/>
            <person name="Walsh C.T."/>
            <person name="Lander E."/>
            <person name="Galagan J."/>
            <person name="Nusbaum C."/>
            <person name="Birren B."/>
        </authorList>
    </citation>
    <scope>NUCLEOTIDE SEQUENCE [LARGE SCALE GENOMIC DNA]</scope>
    <source>
        <strain evidence="8">ATCC 25486 / DSM 40338 / CBS 914.69 / JCM 4507 / NBRC 13074 / NRRL 2958 / 5647</strain>
    </source>
</reference>
<accession>B5HC87</accession>
<keyword evidence="4 6" id="KW-1133">Transmembrane helix</keyword>
<dbReference type="AlphaFoldDB" id="B5HC87"/>
<evidence type="ECO:0000313" key="8">
    <source>
        <dbReference type="Proteomes" id="UP000002805"/>
    </source>
</evidence>
<dbReference type="GO" id="GO:0015123">
    <property type="term" value="F:acetate transmembrane transporter activity"/>
    <property type="evidence" value="ECO:0007669"/>
    <property type="project" value="TreeGrafter"/>
</dbReference>
<dbReference type="HOGENOM" id="CLU_1446949_0_0_11"/>
<evidence type="ECO:0000256" key="4">
    <source>
        <dbReference type="ARBA" id="ARBA00022989"/>
    </source>
</evidence>
<gene>
    <name evidence="7" type="ORF">SSDG_02696</name>
</gene>
<feature type="transmembrane region" description="Helical" evidence="6">
    <location>
        <begin position="104"/>
        <end position="121"/>
    </location>
</feature>
<reference evidence="8" key="2">
    <citation type="submission" date="2009-10" db="EMBL/GenBank/DDBJ databases">
        <title>The genome sequence of Streptomyces pristinaespiralis strain ATCC 25486.</title>
        <authorList>
            <consortium name="The Broad Institute Genome Sequencing Platform"/>
            <consortium name="Broad Institute Microbial Sequencing Center"/>
            <person name="Fischbach M."/>
            <person name="Godfrey P."/>
            <person name="Ward D."/>
            <person name="Young S."/>
            <person name="Zeng Q."/>
            <person name="Koehrsen M."/>
            <person name="Alvarado L."/>
            <person name="Berlin A.M."/>
            <person name="Bochicchio J."/>
            <person name="Borenstein D."/>
            <person name="Chapman S.B."/>
            <person name="Chen Z."/>
            <person name="Engels R."/>
            <person name="Freedman E."/>
            <person name="Gellesch M."/>
            <person name="Goldberg J."/>
            <person name="Griggs A."/>
            <person name="Gujja S."/>
            <person name="Heilman E.R."/>
            <person name="Heiman D.I."/>
            <person name="Hepburn T.A."/>
            <person name="Howarth C."/>
            <person name="Jen D."/>
            <person name="Larson L."/>
            <person name="Lewis B."/>
            <person name="Mehta T."/>
            <person name="Park D."/>
            <person name="Pearson M."/>
            <person name="Richards J."/>
            <person name="Roberts A."/>
            <person name="Saif S."/>
            <person name="Shea T.D."/>
            <person name="Shenoy N."/>
            <person name="Sisk P."/>
            <person name="Stolte C."/>
            <person name="Sykes S.N."/>
            <person name="Thomson T."/>
            <person name="Walk T."/>
            <person name="White J."/>
            <person name="Yandava C."/>
            <person name="Straight P."/>
            <person name="Clardy J."/>
            <person name="Hung D."/>
            <person name="Kolter R."/>
            <person name="Mekalanos J."/>
            <person name="Walker S."/>
            <person name="Walsh C.T."/>
            <person name="Wieland-Brown L.C."/>
            <person name="Haas B."/>
            <person name="Nusbaum C."/>
            <person name="Birren B."/>
        </authorList>
    </citation>
    <scope>NUCLEOTIDE SEQUENCE [LARGE SCALE GENOMIC DNA]</scope>
    <source>
        <strain evidence="8">ATCC 25486 / DSM 40338 / CBS 914.69 / JCM 4507 / NBRC 13074 / NRRL 2958 / 5647</strain>
    </source>
</reference>
<comment type="similarity">
    <text evidence="2">Belongs to the acetate uptake transporter (AceTr) (TC 2.A.96) family.</text>
</comment>
<dbReference type="eggNOG" id="COG1584">
    <property type="taxonomic scope" value="Bacteria"/>
</dbReference>
<evidence type="ECO:0000256" key="3">
    <source>
        <dbReference type="ARBA" id="ARBA00022692"/>
    </source>
</evidence>
<feature type="transmembrane region" description="Helical" evidence="6">
    <location>
        <begin position="74"/>
        <end position="92"/>
    </location>
</feature>